<keyword evidence="5 7" id="KW-1133">Transmembrane helix</keyword>
<name>A0A919E456_9PROT</name>
<comment type="similarity">
    <text evidence="2">Belongs to the UPF0126 family.</text>
</comment>
<evidence type="ECO:0000256" key="7">
    <source>
        <dbReference type="SAM" id="Phobius"/>
    </source>
</evidence>
<gene>
    <name evidence="9" type="ORF">GCM10017044_01030</name>
</gene>
<comment type="subcellular location">
    <subcellularLocation>
        <location evidence="1">Cell membrane</location>
        <topology evidence="1">Multi-pass membrane protein</topology>
    </subcellularLocation>
</comment>
<feature type="transmembrane region" description="Helical" evidence="7">
    <location>
        <begin position="68"/>
        <end position="87"/>
    </location>
</feature>
<feature type="transmembrane region" description="Helical" evidence="7">
    <location>
        <begin position="178"/>
        <end position="197"/>
    </location>
</feature>
<dbReference type="PANTHER" id="PTHR30506:SF3">
    <property type="entry name" value="UPF0126 INNER MEMBRANE PROTEIN YADS-RELATED"/>
    <property type="match status" value="1"/>
</dbReference>
<dbReference type="AlphaFoldDB" id="A0A919E456"/>
<evidence type="ECO:0000256" key="2">
    <source>
        <dbReference type="ARBA" id="ARBA00008193"/>
    </source>
</evidence>
<evidence type="ECO:0000256" key="6">
    <source>
        <dbReference type="ARBA" id="ARBA00023136"/>
    </source>
</evidence>
<keyword evidence="3" id="KW-1003">Cell membrane</keyword>
<dbReference type="GO" id="GO:0005886">
    <property type="term" value="C:plasma membrane"/>
    <property type="evidence" value="ECO:0007669"/>
    <property type="project" value="UniProtKB-SubCell"/>
</dbReference>
<keyword evidence="10" id="KW-1185">Reference proteome</keyword>
<evidence type="ECO:0000256" key="5">
    <source>
        <dbReference type="ARBA" id="ARBA00022989"/>
    </source>
</evidence>
<sequence length="202" mass="21324">MTSSMIFLTLSLLGTAVFAISGALQAMRREMDIVGVAFIACVTGVGGGTMRDLLLGATPVGWVTKPTDIFICIGAAIITVLLSRFLVGKRLSLLIWADAVGLALFAVLGASKAVDYGAHPFIAVLFGAMSATFGGIVRDIICNEIPVLFHKEIYITAALVGAGTFVLMPETLEASTRILIAVLLAFSVRALAIRYNWSLRAS</sequence>
<dbReference type="EMBL" id="BNCI01000001">
    <property type="protein sequence ID" value="GHF11122.1"/>
    <property type="molecule type" value="Genomic_DNA"/>
</dbReference>
<organism evidence="9 10">
    <name type="scientific">Kordiimonas sediminis</name>
    <dbReference type="NCBI Taxonomy" id="1735581"/>
    <lineage>
        <taxon>Bacteria</taxon>
        <taxon>Pseudomonadati</taxon>
        <taxon>Pseudomonadota</taxon>
        <taxon>Alphaproteobacteria</taxon>
        <taxon>Kordiimonadales</taxon>
        <taxon>Kordiimonadaceae</taxon>
        <taxon>Kordiimonas</taxon>
    </lineage>
</organism>
<reference evidence="9" key="1">
    <citation type="journal article" date="2014" name="Int. J. Syst. Evol. Microbiol.">
        <title>Complete genome sequence of Corynebacterium casei LMG S-19264T (=DSM 44701T), isolated from a smear-ripened cheese.</title>
        <authorList>
            <consortium name="US DOE Joint Genome Institute (JGI-PGF)"/>
            <person name="Walter F."/>
            <person name="Albersmeier A."/>
            <person name="Kalinowski J."/>
            <person name="Ruckert C."/>
        </authorList>
    </citation>
    <scope>NUCLEOTIDE SEQUENCE</scope>
    <source>
        <strain evidence="9">KCTC 42590</strain>
    </source>
</reference>
<dbReference type="PANTHER" id="PTHR30506">
    <property type="entry name" value="INNER MEMBRANE PROTEIN"/>
    <property type="match status" value="1"/>
</dbReference>
<accession>A0A919E456</accession>
<reference evidence="9" key="2">
    <citation type="submission" date="2020-09" db="EMBL/GenBank/DDBJ databases">
        <authorList>
            <person name="Sun Q."/>
            <person name="Kim S."/>
        </authorList>
    </citation>
    <scope>NUCLEOTIDE SEQUENCE</scope>
    <source>
        <strain evidence="9">KCTC 42590</strain>
    </source>
</reference>
<keyword evidence="6 7" id="KW-0472">Membrane</keyword>
<feature type="transmembrane region" description="Helical" evidence="7">
    <location>
        <begin position="31"/>
        <end position="48"/>
    </location>
</feature>
<dbReference type="Proteomes" id="UP000630923">
    <property type="component" value="Unassembled WGS sequence"/>
</dbReference>
<protein>
    <submittedName>
        <fullName evidence="9">Membrane protein</fullName>
    </submittedName>
</protein>
<keyword evidence="4 7" id="KW-0812">Transmembrane</keyword>
<feature type="transmembrane region" description="Helical" evidence="7">
    <location>
        <begin position="153"/>
        <end position="172"/>
    </location>
</feature>
<proteinExistence type="inferred from homology"/>
<feature type="transmembrane region" description="Helical" evidence="7">
    <location>
        <begin position="6"/>
        <end position="24"/>
    </location>
</feature>
<feature type="domain" description="Glycine transporter" evidence="8">
    <location>
        <begin position="9"/>
        <end position="83"/>
    </location>
</feature>
<evidence type="ECO:0000313" key="10">
    <source>
        <dbReference type="Proteomes" id="UP000630923"/>
    </source>
</evidence>
<feature type="transmembrane region" description="Helical" evidence="7">
    <location>
        <begin position="94"/>
        <end position="114"/>
    </location>
</feature>
<evidence type="ECO:0000256" key="3">
    <source>
        <dbReference type="ARBA" id="ARBA00022475"/>
    </source>
</evidence>
<evidence type="ECO:0000259" key="8">
    <source>
        <dbReference type="Pfam" id="PF03458"/>
    </source>
</evidence>
<evidence type="ECO:0000256" key="4">
    <source>
        <dbReference type="ARBA" id="ARBA00022692"/>
    </source>
</evidence>
<evidence type="ECO:0000313" key="9">
    <source>
        <dbReference type="EMBL" id="GHF11122.1"/>
    </source>
</evidence>
<feature type="domain" description="Glycine transporter" evidence="8">
    <location>
        <begin position="96"/>
        <end position="168"/>
    </location>
</feature>
<dbReference type="InterPro" id="IPR005115">
    <property type="entry name" value="Gly_transporter"/>
</dbReference>
<evidence type="ECO:0000256" key="1">
    <source>
        <dbReference type="ARBA" id="ARBA00004651"/>
    </source>
</evidence>
<dbReference type="Pfam" id="PF03458">
    <property type="entry name" value="Gly_transporter"/>
    <property type="match status" value="2"/>
</dbReference>
<comment type="caution">
    <text evidence="9">The sequence shown here is derived from an EMBL/GenBank/DDBJ whole genome shotgun (WGS) entry which is preliminary data.</text>
</comment>
<feature type="transmembrane region" description="Helical" evidence="7">
    <location>
        <begin position="120"/>
        <end position="141"/>
    </location>
</feature>